<keyword evidence="2" id="KW-1185">Reference proteome</keyword>
<dbReference type="EMBL" id="JAPQKP010000001">
    <property type="protein sequence ID" value="KAJ5210855.1"/>
    <property type="molecule type" value="Genomic_DNA"/>
</dbReference>
<evidence type="ECO:0000313" key="1">
    <source>
        <dbReference type="EMBL" id="KAJ5210855.1"/>
    </source>
</evidence>
<name>A0A9W9N0M7_9EURO</name>
<protein>
    <submittedName>
        <fullName evidence="1">Uncharacterized protein</fullName>
    </submittedName>
</protein>
<proteinExistence type="predicted"/>
<gene>
    <name evidence="1" type="ORF">N7472_000994</name>
</gene>
<comment type="caution">
    <text evidence="1">The sequence shown here is derived from an EMBL/GenBank/DDBJ whole genome shotgun (WGS) entry which is preliminary data.</text>
</comment>
<sequence>MNNPKKKLAATSLSLPDIHKILGLTLVVDDKSDSVAPISIPEDLRVCLERSDRAYCTSCANEASIRCKLNLLLFYAYDLVSSSANQSAIPLNIPMEPCIYKQRKDLGKIDTIVYGISTDAMGFLFMKVDNESR</sequence>
<reference evidence="1" key="1">
    <citation type="submission" date="2022-11" db="EMBL/GenBank/DDBJ databases">
        <authorList>
            <person name="Petersen C."/>
        </authorList>
    </citation>
    <scope>NUCLEOTIDE SEQUENCE</scope>
    <source>
        <strain evidence="1">IBT 16849</strain>
    </source>
</reference>
<reference evidence="1" key="2">
    <citation type="journal article" date="2023" name="IMA Fungus">
        <title>Comparative genomic study of the Penicillium genus elucidates a diverse pangenome and 15 lateral gene transfer events.</title>
        <authorList>
            <person name="Petersen C."/>
            <person name="Sorensen T."/>
            <person name="Nielsen M.R."/>
            <person name="Sondergaard T.E."/>
            <person name="Sorensen J.L."/>
            <person name="Fitzpatrick D.A."/>
            <person name="Frisvad J.C."/>
            <person name="Nielsen K.L."/>
        </authorList>
    </citation>
    <scope>NUCLEOTIDE SEQUENCE</scope>
    <source>
        <strain evidence="1">IBT 16849</strain>
    </source>
</reference>
<dbReference type="AlphaFoldDB" id="A0A9W9N0M7"/>
<feature type="non-terminal residue" evidence="1">
    <location>
        <position position="1"/>
    </location>
</feature>
<dbReference type="OrthoDB" id="2103397at2759"/>
<evidence type="ECO:0000313" key="2">
    <source>
        <dbReference type="Proteomes" id="UP001150879"/>
    </source>
</evidence>
<dbReference type="Proteomes" id="UP001150879">
    <property type="component" value="Unassembled WGS sequence"/>
</dbReference>
<accession>A0A9W9N0M7</accession>
<organism evidence="1 2">
    <name type="scientific">Penicillium cf. griseofulvum</name>
    <dbReference type="NCBI Taxonomy" id="2972120"/>
    <lineage>
        <taxon>Eukaryota</taxon>
        <taxon>Fungi</taxon>
        <taxon>Dikarya</taxon>
        <taxon>Ascomycota</taxon>
        <taxon>Pezizomycotina</taxon>
        <taxon>Eurotiomycetes</taxon>
        <taxon>Eurotiomycetidae</taxon>
        <taxon>Eurotiales</taxon>
        <taxon>Aspergillaceae</taxon>
        <taxon>Penicillium</taxon>
    </lineage>
</organism>